<dbReference type="PANTHER" id="PTHR11806">
    <property type="entry name" value="GLUCOSE INHIBITED DIVISION PROTEIN A"/>
    <property type="match status" value="1"/>
</dbReference>
<dbReference type="AlphaFoldDB" id="A0A382TNI5"/>
<protein>
    <recommendedName>
        <fullName evidence="4">MnmG N-terminal domain-containing protein</fullName>
    </recommendedName>
</protein>
<evidence type="ECO:0000256" key="2">
    <source>
        <dbReference type="ARBA" id="ARBA00022630"/>
    </source>
</evidence>
<dbReference type="PRINTS" id="PR00411">
    <property type="entry name" value="PNDRDTASEI"/>
</dbReference>
<dbReference type="GO" id="GO:0005829">
    <property type="term" value="C:cytosol"/>
    <property type="evidence" value="ECO:0007669"/>
    <property type="project" value="TreeGrafter"/>
</dbReference>
<name>A0A382TNI5_9ZZZZ</name>
<keyword evidence="3" id="KW-0274">FAD</keyword>
<evidence type="ECO:0000256" key="1">
    <source>
        <dbReference type="ARBA" id="ARBA00001974"/>
    </source>
</evidence>
<feature type="non-terminal residue" evidence="5">
    <location>
        <position position="114"/>
    </location>
</feature>
<comment type="cofactor">
    <cofactor evidence="1">
        <name>FAD</name>
        <dbReference type="ChEBI" id="CHEBI:57692"/>
    </cofactor>
</comment>
<sequence length="114" mass="11810">MSKEKIIVIGGGHAGVEAASAAARMGCEVTLITHKLSSIGEMSCNPAIGGVGKSQLAREVDAMGGLMAIAADAAGIHYRVLNSTKGQAVRATRVQTDREMYKDAVQEAVKLTPN</sequence>
<dbReference type="PANTHER" id="PTHR11806:SF0">
    <property type="entry name" value="PROTEIN MTO1 HOMOLOG, MITOCHONDRIAL"/>
    <property type="match status" value="1"/>
</dbReference>
<dbReference type="Gene3D" id="3.50.50.60">
    <property type="entry name" value="FAD/NAD(P)-binding domain"/>
    <property type="match status" value="1"/>
</dbReference>
<dbReference type="Pfam" id="PF01134">
    <property type="entry name" value="GIDA"/>
    <property type="match status" value="1"/>
</dbReference>
<dbReference type="InterPro" id="IPR036188">
    <property type="entry name" value="FAD/NAD-bd_sf"/>
</dbReference>
<evidence type="ECO:0000256" key="3">
    <source>
        <dbReference type="ARBA" id="ARBA00022827"/>
    </source>
</evidence>
<keyword evidence="2" id="KW-0285">Flavoprotein</keyword>
<dbReference type="InterPro" id="IPR002218">
    <property type="entry name" value="MnmG-rel"/>
</dbReference>
<dbReference type="SUPFAM" id="SSF51905">
    <property type="entry name" value="FAD/NAD(P)-binding domain"/>
    <property type="match status" value="1"/>
</dbReference>
<feature type="domain" description="MnmG N-terminal" evidence="4">
    <location>
        <begin position="5"/>
        <end position="114"/>
    </location>
</feature>
<dbReference type="GO" id="GO:0030488">
    <property type="term" value="P:tRNA methylation"/>
    <property type="evidence" value="ECO:0007669"/>
    <property type="project" value="TreeGrafter"/>
</dbReference>
<dbReference type="GO" id="GO:0050660">
    <property type="term" value="F:flavin adenine dinucleotide binding"/>
    <property type="evidence" value="ECO:0007669"/>
    <property type="project" value="InterPro"/>
</dbReference>
<dbReference type="InterPro" id="IPR040131">
    <property type="entry name" value="MnmG_N"/>
</dbReference>
<dbReference type="PRINTS" id="PR00368">
    <property type="entry name" value="FADPNR"/>
</dbReference>
<evidence type="ECO:0000313" key="5">
    <source>
        <dbReference type="EMBL" id="SVD23087.1"/>
    </source>
</evidence>
<accession>A0A382TNI5</accession>
<organism evidence="5">
    <name type="scientific">marine metagenome</name>
    <dbReference type="NCBI Taxonomy" id="408172"/>
    <lineage>
        <taxon>unclassified sequences</taxon>
        <taxon>metagenomes</taxon>
        <taxon>ecological metagenomes</taxon>
    </lineage>
</organism>
<reference evidence="5" key="1">
    <citation type="submission" date="2018-05" db="EMBL/GenBank/DDBJ databases">
        <authorList>
            <person name="Lanie J.A."/>
            <person name="Ng W.-L."/>
            <person name="Kazmierczak K.M."/>
            <person name="Andrzejewski T.M."/>
            <person name="Davidsen T.M."/>
            <person name="Wayne K.J."/>
            <person name="Tettelin H."/>
            <person name="Glass J.I."/>
            <person name="Rusch D."/>
            <person name="Podicherti R."/>
            <person name="Tsui H.-C.T."/>
            <person name="Winkler M.E."/>
        </authorList>
    </citation>
    <scope>NUCLEOTIDE SEQUENCE</scope>
</reference>
<evidence type="ECO:0000259" key="4">
    <source>
        <dbReference type="Pfam" id="PF01134"/>
    </source>
</evidence>
<gene>
    <name evidence="5" type="ORF">METZ01_LOCUS375941</name>
</gene>
<proteinExistence type="predicted"/>
<dbReference type="EMBL" id="UINC01137634">
    <property type="protein sequence ID" value="SVD23087.1"/>
    <property type="molecule type" value="Genomic_DNA"/>
</dbReference>
<dbReference type="GO" id="GO:0002098">
    <property type="term" value="P:tRNA wobble uridine modification"/>
    <property type="evidence" value="ECO:0007669"/>
    <property type="project" value="TreeGrafter"/>
</dbReference>